<sequence length="143" mass="16124">MLRKSYLLLMLASALTLAGCAQPGPTADNPYAGYKHTQPEHGYWREVGGSGRQIQELHLHKGGFSVTFKPWGTYKDYFGNYSLKDGALVLRVEGGNEMPKFKRPIGTLQLQGDKYLTISNIRLDYKRPDQARFKFVRVSPSGR</sequence>
<dbReference type="Proteomes" id="UP000321577">
    <property type="component" value="Unassembled WGS sequence"/>
</dbReference>
<gene>
    <name evidence="2" type="ORF">BGE01nite_50720</name>
</gene>
<name>A0A512MHH3_9BACT</name>
<organism evidence="2 3">
    <name type="scientific">Brevifollis gellanilyticus</name>
    <dbReference type="NCBI Taxonomy" id="748831"/>
    <lineage>
        <taxon>Bacteria</taxon>
        <taxon>Pseudomonadati</taxon>
        <taxon>Verrucomicrobiota</taxon>
        <taxon>Verrucomicrobiia</taxon>
        <taxon>Verrucomicrobiales</taxon>
        <taxon>Verrucomicrobiaceae</taxon>
    </lineage>
</organism>
<dbReference type="RefSeq" id="WP_146854981.1">
    <property type="nucleotide sequence ID" value="NZ_BKAG01000058.1"/>
</dbReference>
<feature type="signal peptide" evidence="1">
    <location>
        <begin position="1"/>
        <end position="21"/>
    </location>
</feature>
<dbReference type="OrthoDB" id="7206135at2"/>
<dbReference type="AlphaFoldDB" id="A0A512MHH3"/>
<evidence type="ECO:0008006" key="4">
    <source>
        <dbReference type="Google" id="ProtNLM"/>
    </source>
</evidence>
<accession>A0A512MHH3</accession>
<evidence type="ECO:0000256" key="1">
    <source>
        <dbReference type="SAM" id="SignalP"/>
    </source>
</evidence>
<dbReference type="EMBL" id="BKAG01000058">
    <property type="protein sequence ID" value="GEP45781.1"/>
    <property type="molecule type" value="Genomic_DNA"/>
</dbReference>
<proteinExistence type="predicted"/>
<feature type="chain" id="PRO_5021734720" description="Lipocalin-like domain-containing protein" evidence="1">
    <location>
        <begin position="22"/>
        <end position="143"/>
    </location>
</feature>
<keyword evidence="3" id="KW-1185">Reference proteome</keyword>
<protein>
    <recommendedName>
        <fullName evidence="4">Lipocalin-like domain-containing protein</fullName>
    </recommendedName>
</protein>
<dbReference type="PROSITE" id="PS51257">
    <property type="entry name" value="PROKAR_LIPOPROTEIN"/>
    <property type="match status" value="1"/>
</dbReference>
<reference evidence="2 3" key="1">
    <citation type="submission" date="2019-07" db="EMBL/GenBank/DDBJ databases">
        <title>Whole genome shotgun sequence of Brevifollis gellanilyticus NBRC 108608.</title>
        <authorList>
            <person name="Hosoyama A."/>
            <person name="Uohara A."/>
            <person name="Ohji S."/>
            <person name="Ichikawa N."/>
        </authorList>
    </citation>
    <scope>NUCLEOTIDE SEQUENCE [LARGE SCALE GENOMIC DNA]</scope>
    <source>
        <strain evidence="2 3">NBRC 108608</strain>
    </source>
</reference>
<evidence type="ECO:0000313" key="2">
    <source>
        <dbReference type="EMBL" id="GEP45781.1"/>
    </source>
</evidence>
<evidence type="ECO:0000313" key="3">
    <source>
        <dbReference type="Proteomes" id="UP000321577"/>
    </source>
</evidence>
<comment type="caution">
    <text evidence="2">The sequence shown here is derived from an EMBL/GenBank/DDBJ whole genome shotgun (WGS) entry which is preliminary data.</text>
</comment>
<keyword evidence="1" id="KW-0732">Signal</keyword>